<comment type="caution">
    <text evidence="2">The sequence shown here is derived from an EMBL/GenBank/DDBJ whole genome shotgun (WGS) entry which is preliminary data.</text>
</comment>
<dbReference type="EMBL" id="LCQQ01000079">
    <property type="protein sequence ID" value="KKW18591.1"/>
    <property type="molecule type" value="Genomic_DNA"/>
</dbReference>
<proteinExistence type="predicted"/>
<feature type="chain" id="PRO_5002540530" evidence="1">
    <location>
        <begin position="27"/>
        <end position="151"/>
    </location>
</feature>
<evidence type="ECO:0000313" key="3">
    <source>
        <dbReference type="Proteomes" id="UP000034201"/>
    </source>
</evidence>
<feature type="signal peptide" evidence="1">
    <location>
        <begin position="1"/>
        <end position="26"/>
    </location>
</feature>
<evidence type="ECO:0000313" key="2">
    <source>
        <dbReference type="EMBL" id="KKW18591.1"/>
    </source>
</evidence>
<keyword evidence="1" id="KW-0732">Signal</keyword>
<accession>A0A0G1WII4</accession>
<evidence type="ECO:0000256" key="1">
    <source>
        <dbReference type="SAM" id="SignalP"/>
    </source>
</evidence>
<organism evidence="2 3">
    <name type="scientific">Candidatus Adlerbacteria bacterium GW2011_GWC1_50_9</name>
    <dbReference type="NCBI Taxonomy" id="1618608"/>
    <lineage>
        <taxon>Bacteria</taxon>
        <taxon>Candidatus Adleribacteriota</taxon>
    </lineage>
</organism>
<dbReference type="AlphaFoldDB" id="A0A0G1WII4"/>
<reference evidence="2 3" key="1">
    <citation type="journal article" date="2015" name="Nature">
        <title>rRNA introns, odd ribosomes, and small enigmatic genomes across a large radiation of phyla.</title>
        <authorList>
            <person name="Brown C.T."/>
            <person name="Hug L.A."/>
            <person name="Thomas B.C."/>
            <person name="Sharon I."/>
            <person name="Castelle C.J."/>
            <person name="Singh A."/>
            <person name="Wilkins M.J."/>
            <person name="Williams K.H."/>
            <person name="Banfield J.F."/>
        </authorList>
    </citation>
    <scope>NUCLEOTIDE SEQUENCE [LARGE SCALE GENOMIC DNA]</scope>
</reference>
<protein>
    <submittedName>
        <fullName evidence="2">Uncharacterized protein</fullName>
    </submittedName>
</protein>
<gene>
    <name evidence="2" type="ORF">UY61_C0079G0005</name>
</gene>
<name>A0A0G1WII4_9BACT</name>
<sequence length="151" mass="17077">MKKKLFVYSVIPVLGLSLLSINFASAHGWFGGPGNLTTDQIVKRQQNMFQREADLLGISVDEVKNAWAEGKTIKQLMEEKNIDPARVQQKMKDARLQQMKTHLQALVDRGVITQAQADKRLQAMQNTIQNGSKKGRMGMGMMGFHRKGFRF</sequence>
<dbReference type="Proteomes" id="UP000034201">
    <property type="component" value="Unassembled WGS sequence"/>
</dbReference>